<evidence type="ECO:0000256" key="1">
    <source>
        <dbReference type="ARBA" id="ARBA00004651"/>
    </source>
</evidence>
<evidence type="ECO:0000256" key="4">
    <source>
        <dbReference type="ARBA" id="ARBA00022692"/>
    </source>
</evidence>
<keyword evidence="5 7" id="KW-1133">Transmembrane helix</keyword>
<evidence type="ECO:0000313" key="9">
    <source>
        <dbReference type="EMBL" id="BED92401.1"/>
    </source>
</evidence>
<sequence>MIISIIRTILLYITIMISIKIMGKRQISDLQTSELVVTLLISNIISVPMQNMAQPLLSGILPVLSLVCCEIFISAIMLKSTTFRRAICGKPVIVVNNGEIDQNELKKLRMSVEDLYQQLRQMNVFSIQDVSFAIIETNGKISVLKKPEKAPPTASDLGIIVPNRGLETIIVSDGVISSFSLKLCNISEAWLYETLQKENLNLKEIFLMTSDKTKKYYIVKKMAK</sequence>
<evidence type="ECO:0000256" key="2">
    <source>
        <dbReference type="ARBA" id="ARBA00006448"/>
    </source>
</evidence>
<dbReference type="PANTHER" id="PTHR34582:SF6">
    <property type="entry name" value="UPF0702 TRANSMEMBRANE PROTEIN YCAP"/>
    <property type="match status" value="1"/>
</dbReference>
<reference evidence="9" key="1">
    <citation type="journal article" date="2023" name="ISME J.">
        <title>Emergence of putative energy parasites within Clostridia revealed by genome analysis of a novel endosymbiotic clade.</title>
        <authorList>
            <person name="Takahashi K."/>
            <person name="Kuwahara H."/>
            <person name="Horikawa Y."/>
            <person name="Izawa K."/>
            <person name="Kato D."/>
            <person name="Inagaki T."/>
            <person name="Yuki M."/>
            <person name="Ohkuma M."/>
            <person name="Hongoh Y."/>
        </authorList>
    </citation>
    <scope>NUCLEOTIDE SEQUENCE</scope>
    <source>
        <strain evidence="9">RsTa-C01</strain>
    </source>
</reference>
<comment type="subcellular location">
    <subcellularLocation>
        <location evidence="1">Cell membrane</location>
        <topology evidence="1">Multi-pass membrane protein</topology>
    </subcellularLocation>
</comment>
<evidence type="ECO:0000256" key="3">
    <source>
        <dbReference type="ARBA" id="ARBA00022475"/>
    </source>
</evidence>
<feature type="domain" description="YetF C-terminal" evidence="8">
    <location>
        <begin position="79"/>
        <end position="209"/>
    </location>
</feature>
<dbReference type="EMBL" id="AP027925">
    <property type="protein sequence ID" value="BED92401.1"/>
    <property type="molecule type" value="Genomic_DNA"/>
</dbReference>
<dbReference type="Proteomes" id="UP001335720">
    <property type="component" value="Chromosome"/>
</dbReference>
<dbReference type="Pfam" id="PF04239">
    <property type="entry name" value="DUF421"/>
    <property type="match status" value="1"/>
</dbReference>
<dbReference type="PANTHER" id="PTHR34582">
    <property type="entry name" value="UPF0702 TRANSMEMBRANE PROTEIN YCAP"/>
    <property type="match status" value="1"/>
</dbReference>
<gene>
    <name evidence="9" type="ORF">RsTaC01_0108</name>
</gene>
<keyword evidence="4 7" id="KW-0812">Transmembrane</keyword>
<dbReference type="Gene3D" id="3.30.240.20">
    <property type="entry name" value="bsu07140 like domains"/>
    <property type="match status" value="2"/>
</dbReference>
<dbReference type="KEGG" id="ptrh:RsTaC01_0108"/>
<organism evidence="9">
    <name type="scientific">Candidatus Paraimprobicoccus trichonymphae</name>
    <dbReference type="NCBI Taxonomy" id="3033793"/>
    <lineage>
        <taxon>Bacteria</taxon>
        <taxon>Bacillati</taxon>
        <taxon>Bacillota</taxon>
        <taxon>Clostridia</taxon>
        <taxon>Candidatus Paraimprobicoccus</taxon>
    </lineage>
</organism>
<keyword evidence="6 7" id="KW-0472">Membrane</keyword>
<feature type="transmembrane region" description="Helical" evidence="7">
    <location>
        <begin position="6"/>
        <end position="23"/>
    </location>
</feature>
<accession>A0AA48HVW1</accession>
<comment type="similarity">
    <text evidence="2">Belongs to the UPF0702 family.</text>
</comment>
<dbReference type="GO" id="GO:0005886">
    <property type="term" value="C:plasma membrane"/>
    <property type="evidence" value="ECO:0007669"/>
    <property type="project" value="UniProtKB-SubCell"/>
</dbReference>
<evidence type="ECO:0000259" key="8">
    <source>
        <dbReference type="Pfam" id="PF04239"/>
    </source>
</evidence>
<dbReference type="InterPro" id="IPR007353">
    <property type="entry name" value="DUF421"/>
</dbReference>
<feature type="transmembrane region" description="Helical" evidence="7">
    <location>
        <begin position="59"/>
        <end position="78"/>
    </location>
</feature>
<proteinExistence type="inferred from homology"/>
<protein>
    <submittedName>
        <fullName evidence="9">DUF421 domain-containing protein</fullName>
    </submittedName>
</protein>
<name>A0AA48HVW1_9FIRM</name>
<keyword evidence="3" id="KW-1003">Cell membrane</keyword>
<evidence type="ECO:0000256" key="7">
    <source>
        <dbReference type="SAM" id="Phobius"/>
    </source>
</evidence>
<evidence type="ECO:0000256" key="5">
    <source>
        <dbReference type="ARBA" id="ARBA00022989"/>
    </source>
</evidence>
<dbReference type="AlphaFoldDB" id="A0AA48HVW1"/>
<dbReference type="InterPro" id="IPR023090">
    <property type="entry name" value="UPF0702_alpha/beta_dom_sf"/>
</dbReference>
<evidence type="ECO:0000256" key="6">
    <source>
        <dbReference type="ARBA" id="ARBA00023136"/>
    </source>
</evidence>